<comment type="caution">
    <text evidence="2">The sequence shown here is derived from an EMBL/GenBank/DDBJ whole genome shotgun (WGS) entry which is preliminary data.</text>
</comment>
<keyword evidence="3" id="KW-1185">Reference proteome</keyword>
<reference evidence="2" key="2">
    <citation type="journal article" date="2024" name="Plant">
        <title>Genomic evolution and insights into agronomic trait innovations of Sesamum species.</title>
        <authorList>
            <person name="Miao H."/>
            <person name="Wang L."/>
            <person name="Qu L."/>
            <person name="Liu H."/>
            <person name="Sun Y."/>
            <person name="Le M."/>
            <person name="Wang Q."/>
            <person name="Wei S."/>
            <person name="Zheng Y."/>
            <person name="Lin W."/>
            <person name="Duan Y."/>
            <person name="Cao H."/>
            <person name="Xiong S."/>
            <person name="Wang X."/>
            <person name="Wei L."/>
            <person name="Li C."/>
            <person name="Ma Q."/>
            <person name="Ju M."/>
            <person name="Zhao R."/>
            <person name="Li G."/>
            <person name="Mu C."/>
            <person name="Tian Q."/>
            <person name="Mei H."/>
            <person name="Zhang T."/>
            <person name="Gao T."/>
            <person name="Zhang H."/>
        </authorList>
    </citation>
    <scope>NUCLEOTIDE SEQUENCE</scope>
    <source>
        <strain evidence="2">3651</strain>
    </source>
</reference>
<dbReference type="AlphaFoldDB" id="A0AAE1YHG0"/>
<dbReference type="EMBL" id="JACGWO010000004">
    <property type="protein sequence ID" value="KAK4430092.1"/>
    <property type="molecule type" value="Genomic_DNA"/>
</dbReference>
<dbReference type="Proteomes" id="UP001293254">
    <property type="component" value="Unassembled WGS sequence"/>
</dbReference>
<keyword evidence="1" id="KW-0812">Transmembrane</keyword>
<keyword evidence="1" id="KW-1133">Transmembrane helix</keyword>
<evidence type="ECO:0000313" key="3">
    <source>
        <dbReference type="Proteomes" id="UP001293254"/>
    </source>
</evidence>
<evidence type="ECO:0000313" key="2">
    <source>
        <dbReference type="EMBL" id="KAK4430092.1"/>
    </source>
</evidence>
<organism evidence="2 3">
    <name type="scientific">Sesamum alatum</name>
    <dbReference type="NCBI Taxonomy" id="300844"/>
    <lineage>
        <taxon>Eukaryota</taxon>
        <taxon>Viridiplantae</taxon>
        <taxon>Streptophyta</taxon>
        <taxon>Embryophyta</taxon>
        <taxon>Tracheophyta</taxon>
        <taxon>Spermatophyta</taxon>
        <taxon>Magnoliopsida</taxon>
        <taxon>eudicotyledons</taxon>
        <taxon>Gunneridae</taxon>
        <taxon>Pentapetalae</taxon>
        <taxon>asterids</taxon>
        <taxon>lamiids</taxon>
        <taxon>Lamiales</taxon>
        <taxon>Pedaliaceae</taxon>
        <taxon>Sesamum</taxon>
    </lineage>
</organism>
<evidence type="ECO:0000256" key="1">
    <source>
        <dbReference type="SAM" id="Phobius"/>
    </source>
</evidence>
<protein>
    <submittedName>
        <fullName evidence="2">Uncharacterized protein</fullName>
    </submittedName>
</protein>
<keyword evidence="1" id="KW-0472">Membrane</keyword>
<gene>
    <name evidence="2" type="ORF">Salat_1309900</name>
</gene>
<reference evidence="2" key="1">
    <citation type="submission" date="2020-06" db="EMBL/GenBank/DDBJ databases">
        <authorList>
            <person name="Li T."/>
            <person name="Hu X."/>
            <person name="Zhang T."/>
            <person name="Song X."/>
            <person name="Zhang H."/>
            <person name="Dai N."/>
            <person name="Sheng W."/>
            <person name="Hou X."/>
            <person name="Wei L."/>
        </authorList>
    </citation>
    <scope>NUCLEOTIDE SEQUENCE</scope>
    <source>
        <strain evidence="2">3651</strain>
        <tissue evidence="2">Leaf</tissue>
    </source>
</reference>
<sequence>MTPLDVDCAHQPWLTEFWLLLAVISNANGSVLFMTRFLDFPVSWFAAVVFIIAYRLFFSVKIAMPIALDLCISLLCQFLVTSLKDNGWEFALSAAFLLNLSVFHGGYFSTHLHQEYLKVEADCIPRKKPANKQPHTPSLRSSSSSRAMIVRPHFSRDSSSFSPGFSPLENAFTGSTRFSSAISWSTRVLLS</sequence>
<accession>A0AAE1YHG0</accession>
<proteinExistence type="predicted"/>
<name>A0AAE1YHG0_9LAMI</name>
<feature type="transmembrane region" description="Helical" evidence="1">
    <location>
        <begin position="40"/>
        <end position="58"/>
    </location>
</feature>